<dbReference type="RefSeq" id="WP_233358720.1">
    <property type="nucleotide sequence ID" value="NZ_JACJII010000001.1"/>
</dbReference>
<proteinExistence type="predicted"/>
<protein>
    <submittedName>
        <fullName evidence="3">Flp pilus assembly protein TadB</fullName>
    </submittedName>
</protein>
<organism evidence="3 4">
    <name type="scientific">Thermomonospora cellulosilytica</name>
    <dbReference type="NCBI Taxonomy" id="1411118"/>
    <lineage>
        <taxon>Bacteria</taxon>
        <taxon>Bacillati</taxon>
        <taxon>Actinomycetota</taxon>
        <taxon>Actinomycetes</taxon>
        <taxon>Streptosporangiales</taxon>
        <taxon>Thermomonosporaceae</taxon>
        <taxon>Thermomonospora</taxon>
    </lineage>
</organism>
<dbReference type="EMBL" id="JACJII010000001">
    <property type="protein sequence ID" value="MBA9006077.1"/>
    <property type="molecule type" value="Genomic_DNA"/>
</dbReference>
<feature type="transmembrane region" description="Helical" evidence="2">
    <location>
        <begin position="32"/>
        <end position="51"/>
    </location>
</feature>
<dbReference type="Proteomes" id="UP000539313">
    <property type="component" value="Unassembled WGS sequence"/>
</dbReference>
<evidence type="ECO:0000313" key="4">
    <source>
        <dbReference type="Proteomes" id="UP000539313"/>
    </source>
</evidence>
<dbReference type="InterPro" id="IPR021449">
    <property type="entry name" value="DUF3099"/>
</dbReference>
<dbReference type="AlphaFoldDB" id="A0A7W3RAN9"/>
<gene>
    <name evidence="3" type="ORF">HNR21_004959</name>
</gene>
<accession>A0A7W3RAN9</accession>
<keyword evidence="2" id="KW-0472">Membrane</keyword>
<evidence type="ECO:0000313" key="3">
    <source>
        <dbReference type="EMBL" id="MBA9006077.1"/>
    </source>
</evidence>
<keyword evidence="2" id="KW-1133">Transmembrane helix</keyword>
<feature type="transmembrane region" description="Helical" evidence="2">
    <location>
        <begin position="57"/>
        <end position="77"/>
    </location>
</feature>
<comment type="caution">
    <text evidence="3">The sequence shown here is derived from an EMBL/GenBank/DDBJ whole genome shotgun (WGS) entry which is preliminary data.</text>
</comment>
<reference evidence="3 4" key="1">
    <citation type="submission" date="2020-08" db="EMBL/GenBank/DDBJ databases">
        <title>Sequencing the genomes of 1000 actinobacteria strains.</title>
        <authorList>
            <person name="Klenk H.-P."/>
        </authorList>
    </citation>
    <scope>NUCLEOTIDE SEQUENCE [LARGE SCALE GENOMIC DNA]</scope>
    <source>
        <strain evidence="3 4">DSM 45823</strain>
    </source>
</reference>
<keyword evidence="2" id="KW-0812">Transmembrane</keyword>
<keyword evidence="4" id="KW-1185">Reference proteome</keyword>
<name>A0A7W3RAN9_9ACTN</name>
<dbReference type="Pfam" id="PF11298">
    <property type="entry name" value="DUF3099"/>
    <property type="match status" value="1"/>
</dbReference>
<sequence>MKVFPRRRADVYTVTDAPVPMSQDIGHRQRRYLLSMGVRTVCFVAAVVTAAAGAPVWVALALVVGAVVLPYVSVVMANGGREPQPRMDVADDLAGHAAHQGTDRKQISGHPPEIGA</sequence>
<evidence type="ECO:0000256" key="1">
    <source>
        <dbReference type="SAM" id="MobiDB-lite"/>
    </source>
</evidence>
<feature type="region of interest" description="Disordered" evidence="1">
    <location>
        <begin position="93"/>
        <end position="116"/>
    </location>
</feature>
<evidence type="ECO:0000256" key="2">
    <source>
        <dbReference type="SAM" id="Phobius"/>
    </source>
</evidence>